<name>A0A5E4EE22_PRUDU</name>
<dbReference type="AlphaFoldDB" id="A0A5E4EE22"/>
<dbReference type="EMBL" id="CABIKO010000007">
    <property type="protein sequence ID" value="VVA13240.1"/>
    <property type="molecule type" value="Genomic_DNA"/>
</dbReference>
<sequence>MDAIVDKLTMQLDLTENENMPIVVERPIGNNRQARRFFLVGRLLTLKDFKIQFFMRTVKKLCDRNCVVKGSPWTFENALLILDETYGLEDPYRCSLRDSVINHRDFKPFGSWLRVEVKEWLDEFEMKPPRPLRPRWVTKAQSSNELGLADEVQRWEEDQDEEDKLRQGTIDENNGSIKANHHKRHKLCNETIQVDLNHELILGADSLAFNSPVTVEKGKNTIDNSGVFSPILWAVIVPIFWAQPILSSKKGFAS</sequence>
<protein>
    <recommendedName>
        <fullName evidence="3">DUF4283 domain-containing protein</fullName>
    </recommendedName>
</protein>
<evidence type="ECO:0008006" key="3">
    <source>
        <dbReference type="Google" id="ProtNLM"/>
    </source>
</evidence>
<dbReference type="Gramene" id="VVA13240">
    <property type="protein sequence ID" value="VVA13240"/>
    <property type="gene ID" value="Prudul26B021778"/>
</dbReference>
<proteinExistence type="predicted"/>
<accession>A0A5E4EE22</accession>
<evidence type="ECO:0000313" key="2">
    <source>
        <dbReference type="Proteomes" id="UP000327085"/>
    </source>
</evidence>
<evidence type="ECO:0000313" key="1">
    <source>
        <dbReference type="EMBL" id="VVA13240.1"/>
    </source>
</evidence>
<dbReference type="Proteomes" id="UP000327085">
    <property type="component" value="Chromosome 1"/>
</dbReference>
<organism evidence="1 2">
    <name type="scientific">Prunus dulcis</name>
    <name type="common">Almond</name>
    <name type="synonym">Amygdalus dulcis</name>
    <dbReference type="NCBI Taxonomy" id="3755"/>
    <lineage>
        <taxon>Eukaryota</taxon>
        <taxon>Viridiplantae</taxon>
        <taxon>Streptophyta</taxon>
        <taxon>Embryophyta</taxon>
        <taxon>Tracheophyta</taxon>
        <taxon>Spermatophyta</taxon>
        <taxon>Magnoliopsida</taxon>
        <taxon>eudicotyledons</taxon>
        <taxon>Gunneridae</taxon>
        <taxon>Pentapetalae</taxon>
        <taxon>rosids</taxon>
        <taxon>fabids</taxon>
        <taxon>Rosales</taxon>
        <taxon>Rosaceae</taxon>
        <taxon>Amygdaloideae</taxon>
        <taxon>Amygdaleae</taxon>
        <taxon>Prunus</taxon>
    </lineage>
</organism>
<gene>
    <name evidence="1" type="ORF">ALMOND_2B021778</name>
</gene>
<reference evidence="2" key="1">
    <citation type="journal article" date="2020" name="Plant J.">
        <title>Transposons played a major role in the diversification between the closely related almond and peach genomes: results from the almond genome sequence.</title>
        <authorList>
            <person name="Alioto T."/>
            <person name="Alexiou K.G."/>
            <person name="Bardil A."/>
            <person name="Barteri F."/>
            <person name="Castanera R."/>
            <person name="Cruz F."/>
            <person name="Dhingra A."/>
            <person name="Duval H."/>
            <person name="Fernandez I Marti A."/>
            <person name="Frias L."/>
            <person name="Galan B."/>
            <person name="Garcia J.L."/>
            <person name="Howad W."/>
            <person name="Gomez-Garrido J."/>
            <person name="Gut M."/>
            <person name="Julca I."/>
            <person name="Morata J."/>
            <person name="Puigdomenech P."/>
            <person name="Ribeca P."/>
            <person name="Rubio Cabetas M.J."/>
            <person name="Vlasova A."/>
            <person name="Wirthensohn M."/>
            <person name="Garcia-Mas J."/>
            <person name="Gabaldon T."/>
            <person name="Casacuberta J.M."/>
            <person name="Arus P."/>
        </authorList>
    </citation>
    <scope>NUCLEOTIDE SEQUENCE [LARGE SCALE GENOMIC DNA]</scope>
    <source>
        <strain evidence="2">cv. Texas</strain>
    </source>
</reference>
<dbReference type="InParanoid" id="A0A5E4EE22"/>